<reference evidence="3" key="1">
    <citation type="submission" date="2016-06" db="UniProtKB">
        <authorList>
            <consortium name="WormBaseParasite"/>
        </authorList>
    </citation>
    <scope>IDENTIFICATION</scope>
</reference>
<proteinExistence type="predicted"/>
<dbReference type="AlphaFoldDB" id="A0A183TH45"/>
<name>A0A183TH45_SCHSO</name>
<reference evidence="1 2" key="2">
    <citation type="submission" date="2018-11" db="EMBL/GenBank/DDBJ databases">
        <authorList>
            <consortium name="Pathogen Informatics"/>
        </authorList>
    </citation>
    <scope>NUCLEOTIDE SEQUENCE [LARGE SCALE GENOMIC DNA]</scope>
    <source>
        <strain evidence="1 2">NST_G2</strain>
    </source>
</reference>
<dbReference type="EMBL" id="UYSU01040301">
    <property type="protein sequence ID" value="VDM02179.1"/>
    <property type="molecule type" value="Genomic_DNA"/>
</dbReference>
<dbReference type="Proteomes" id="UP000275846">
    <property type="component" value="Unassembled WGS sequence"/>
</dbReference>
<sequence length="155" mass="17068">MFLRLQHLPAGGITQPAHARARSPGAGAAWCGGADVRLPRFPLSSPRCHGDEDDDAARGWPCQPFPKVWTNGLSISHVDDLTMDQPLREAQQKWSASTAQRCPIYRAGQLHNCIPIGWYAECSLPVLAFIRDNQLIKLASPYVRPGTVLISTLDR</sequence>
<dbReference type="WBParaSite" id="SSLN_0001639601-mRNA-1">
    <property type="protein sequence ID" value="SSLN_0001639601-mRNA-1"/>
    <property type="gene ID" value="SSLN_0001639601"/>
</dbReference>
<organism evidence="3">
    <name type="scientific">Schistocephalus solidus</name>
    <name type="common">Tapeworm</name>
    <dbReference type="NCBI Taxonomy" id="70667"/>
    <lineage>
        <taxon>Eukaryota</taxon>
        <taxon>Metazoa</taxon>
        <taxon>Spiralia</taxon>
        <taxon>Lophotrochozoa</taxon>
        <taxon>Platyhelminthes</taxon>
        <taxon>Cestoda</taxon>
        <taxon>Eucestoda</taxon>
        <taxon>Diphyllobothriidea</taxon>
        <taxon>Diphyllobothriidae</taxon>
        <taxon>Schistocephalus</taxon>
    </lineage>
</organism>
<gene>
    <name evidence="1" type="ORF">SSLN_LOCUS15793</name>
</gene>
<protein>
    <submittedName>
        <fullName evidence="1 3">Uncharacterized protein</fullName>
    </submittedName>
</protein>
<evidence type="ECO:0000313" key="1">
    <source>
        <dbReference type="EMBL" id="VDM02179.1"/>
    </source>
</evidence>
<accession>A0A183TH45</accession>
<evidence type="ECO:0000313" key="3">
    <source>
        <dbReference type="WBParaSite" id="SSLN_0001639601-mRNA-1"/>
    </source>
</evidence>
<evidence type="ECO:0000313" key="2">
    <source>
        <dbReference type="Proteomes" id="UP000275846"/>
    </source>
</evidence>
<keyword evidence="2" id="KW-1185">Reference proteome</keyword>